<accession>A0A2H0UDE9</accession>
<dbReference type="EMBL" id="PFBI01000006">
    <property type="protein sequence ID" value="PIR84380.1"/>
    <property type="molecule type" value="Genomic_DNA"/>
</dbReference>
<evidence type="ECO:0000313" key="1">
    <source>
        <dbReference type="EMBL" id="PIR84380.1"/>
    </source>
</evidence>
<name>A0A2H0UDE9_9BACT</name>
<comment type="caution">
    <text evidence="1">The sequence shown here is derived from an EMBL/GenBank/DDBJ whole genome shotgun (WGS) entry which is preliminary data.</text>
</comment>
<dbReference type="AlphaFoldDB" id="A0A2H0UDE9"/>
<organism evidence="1 2">
    <name type="scientific">Candidatus Kaiserbacteria bacterium CG10_big_fil_rev_8_21_14_0_10_47_16</name>
    <dbReference type="NCBI Taxonomy" id="1974608"/>
    <lineage>
        <taxon>Bacteria</taxon>
        <taxon>Candidatus Kaiseribacteriota</taxon>
    </lineage>
</organism>
<protein>
    <submittedName>
        <fullName evidence="1">Uncharacterized protein</fullName>
    </submittedName>
</protein>
<evidence type="ECO:0000313" key="2">
    <source>
        <dbReference type="Proteomes" id="UP000229344"/>
    </source>
</evidence>
<proteinExistence type="predicted"/>
<gene>
    <name evidence="1" type="ORF">COU16_02200</name>
</gene>
<reference evidence="2" key="1">
    <citation type="submission" date="2017-09" db="EMBL/GenBank/DDBJ databases">
        <title>Depth-based differentiation of microbial function through sediment-hosted aquifers and enrichment of novel symbionts in the deep terrestrial subsurface.</title>
        <authorList>
            <person name="Probst A.J."/>
            <person name="Ladd B."/>
            <person name="Jarett J.K."/>
            <person name="Geller-Mcgrath D.E."/>
            <person name="Sieber C.M.K."/>
            <person name="Emerson J.B."/>
            <person name="Anantharaman K."/>
            <person name="Thomas B.C."/>
            <person name="Malmstrom R."/>
            <person name="Stieglmeier M."/>
            <person name="Klingl A."/>
            <person name="Woyke T."/>
            <person name="Ryan C.M."/>
            <person name="Banfield J.F."/>
        </authorList>
    </citation>
    <scope>NUCLEOTIDE SEQUENCE [LARGE SCALE GENOMIC DNA]</scope>
</reference>
<sequence length="138" mass="15678">MIILTQEEALKTLNKHGYKFTAQLLEWAVETGVKELGSATINGKYAVGLSEIRDLMLKEFRITMNAIDFHKALEAMGDPDTYFYFGGKQHFSNAQSEGISVYEYLLYLSTAVHKLSNIARHDLEKITEQLVKSLTRMV</sequence>
<dbReference type="Proteomes" id="UP000229344">
    <property type="component" value="Unassembled WGS sequence"/>
</dbReference>